<keyword evidence="1" id="KW-1133">Transmembrane helix</keyword>
<keyword evidence="1" id="KW-0472">Membrane</keyword>
<dbReference type="InterPro" id="IPR038050">
    <property type="entry name" value="Neuro_actylchol_rec"/>
</dbReference>
<reference evidence="2 3" key="1">
    <citation type="submission" date="2019-08" db="EMBL/GenBank/DDBJ databases">
        <title>100 year-old enigma solved: identification of Planctomyces bekefii, the type genus and species of the phylum Planctomycetes.</title>
        <authorList>
            <person name="Svetlana D.N."/>
            <person name="Overmann J."/>
        </authorList>
    </citation>
    <scope>NUCLEOTIDE SEQUENCE [LARGE SCALE GENOMIC DNA]</scope>
    <source>
        <strain evidence="2">Phe10_nw2017</strain>
    </source>
</reference>
<dbReference type="GO" id="GO:0016020">
    <property type="term" value="C:membrane"/>
    <property type="evidence" value="ECO:0007669"/>
    <property type="project" value="InterPro"/>
</dbReference>
<gene>
    <name evidence="2" type="ORF">E3A20_05260</name>
</gene>
<evidence type="ECO:0000256" key="1">
    <source>
        <dbReference type="SAM" id="Phobius"/>
    </source>
</evidence>
<feature type="transmembrane region" description="Helical" evidence="1">
    <location>
        <begin position="229"/>
        <end position="248"/>
    </location>
</feature>
<feature type="transmembrane region" description="Helical" evidence="1">
    <location>
        <begin position="254"/>
        <end position="271"/>
    </location>
</feature>
<feature type="transmembrane region" description="Helical" evidence="1">
    <location>
        <begin position="321"/>
        <end position="344"/>
    </location>
</feature>
<dbReference type="AlphaFoldDB" id="A0A5C6MAL6"/>
<dbReference type="InterPro" id="IPR036734">
    <property type="entry name" value="Neur_chan_lig-bd_sf"/>
</dbReference>
<sequence length="346" mass="38119">MELGCVVYGVAWARNCRLSAEARFSERLGLDTEPVRVTRSGSGQQSLPVAPRVTAGVYVDEISDVSIRELSCRVGFSVWFCWPETASLTAEDLLEFTVLNGRVESSELEQQFVSAGQRYLRCRVLAELSVRWELDRFPLDRQQIVLAIEHSRLSASELRFAADTAGSRISSRVVVPMWEVIDYSVLDTSHAWQTGRGDPRRSSVEPVNWSQLRVVISLRPRGWGFHLKLFQCVYVAVAIAAVALLIPANCLDPRFGLGVGGLFAAVANSWMTSGLIPDTGLMTLADVVNGVSILTILVTVLESTLSLHLYETCGLRDLSRFLDKGCFLLLSVGYVVFQVSIVLASS</sequence>
<keyword evidence="1" id="KW-0812">Transmembrane</keyword>
<feature type="transmembrane region" description="Helical" evidence="1">
    <location>
        <begin position="283"/>
        <end position="301"/>
    </location>
</feature>
<accession>A0A5C6MAL6</accession>
<protein>
    <recommendedName>
        <fullName evidence="4">Neurotransmitter-gated ion-channel ligand-binding domain-containing protein</fullName>
    </recommendedName>
</protein>
<dbReference type="Proteomes" id="UP000321083">
    <property type="component" value="Unassembled WGS sequence"/>
</dbReference>
<dbReference type="GO" id="GO:0005230">
    <property type="term" value="F:extracellular ligand-gated monoatomic ion channel activity"/>
    <property type="evidence" value="ECO:0007669"/>
    <property type="project" value="InterPro"/>
</dbReference>
<evidence type="ECO:0000313" key="3">
    <source>
        <dbReference type="Proteomes" id="UP000321083"/>
    </source>
</evidence>
<proteinExistence type="predicted"/>
<dbReference type="Gene3D" id="2.70.170.10">
    <property type="entry name" value="Neurotransmitter-gated ion-channel ligand-binding domain"/>
    <property type="match status" value="1"/>
</dbReference>
<comment type="caution">
    <text evidence="2">The sequence shown here is derived from an EMBL/GenBank/DDBJ whole genome shotgun (WGS) entry which is preliminary data.</text>
</comment>
<organism evidence="2 3">
    <name type="scientific">Planctomyces bekefii</name>
    <dbReference type="NCBI Taxonomy" id="1653850"/>
    <lineage>
        <taxon>Bacteria</taxon>
        <taxon>Pseudomonadati</taxon>
        <taxon>Planctomycetota</taxon>
        <taxon>Planctomycetia</taxon>
        <taxon>Planctomycetales</taxon>
        <taxon>Planctomycetaceae</taxon>
        <taxon>Planctomyces</taxon>
    </lineage>
</organism>
<dbReference type="EMBL" id="SRHE01000065">
    <property type="protein sequence ID" value="TWW11155.1"/>
    <property type="molecule type" value="Genomic_DNA"/>
</dbReference>
<evidence type="ECO:0008006" key="4">
    <source>
        <dbReference type="Google" id="ProtNLM"/>
    </source>
</evidence>
<evidence type="ECO:0000313" key="2">
    <source>
        <dbReference type="EMBL" id="TWW11155.1"/>
    </source>
</evidence>
<reference evidence="2 3" key="2">
    <citation type="submission" date="2019-08" db="EMBL/GenBank/DDBJ databases">
        <authorList>
            <person name="Henke P."/>
        </authorList>
    </citation>
    <scope>NUCLEOTIDE SEQUENCE [LARGE SCALE GENOMIC DNA]</scope>
    <source>
        <strain evidence="2">Phe10_nw2017</strain>
    </source>
</reference>
<keyword evidence="3" id="KW-1185">Reference proteome</keyword>
<name>A0A5C6MAL6_9PLAN</name>
<dbReference type="Gene3D" id="1.20.58.390">
    <property type="entry name" value="Neurotransmitter-gated ion-channel transmembrane domain"/>
    <property type="match status" value="1"/>
</dbReference>